<protein>
    <submittedName>
        <fullName evidence="9">Nitroreductase</fullName>
    </submittedName>
</protein>
<sequence length="199" mass="22818">MSMDTEELQNLIASRRTCYLFNPKETMPLLDDAVYRCLNAAIWAPNHKLTQPWRFWVLGAQSQSELAEVYAQLRADKRAQPQSEAHQSIYQAAIEKFHKFPRIVLVGQVLDEDEVRRKEDYAACACAIQNLQLIAWQQGIGVQWSTGPILQSDVTYRMLGESRDNVELIGALYMGYLKGDCNTQNAKRKPVEEVSRWLP</sequence>
<keyword evidence="3" id="KW-0285">Flavoprotein</keyword>
<dbReference type="InterPro" id="IPR000415">
    <property type="entry name" value="Nitroreductase-like"/>
</dbReference>
<dbReference type="SUPFAM" id="SSF55469">
    <property type="entry name" value="FMN-dependent nitroreductase-like"/>
    <property type="match status" value="1"/>
</dbReference>
<dbReference type="RefSeq" id="WP_173283681.1">
    <property type="nucleotide sequence ID" value="NZ_CP054020.1"/>
</dbReference>
<keyword evidence="5" id="KW-0521">NADP</keyword>
<dbReference type="EMBL" id="CP054020">
    <property type="protein sequence ID" value="QKI88090.1"/>
    <property type="molecule type" value="Genomic_DNA"/>
</dbReference>
<dbReference type="AlphaFoldDB" id="A0A7D4NPR7"/>
<dbReference type="Gene3D" id="3.40.109.10">
    <property type="entry name" value="NADH Oxidase"/>
    <property type="match status" value="1"/>
</dbReference>
<gene>
    <name evidence="9" type="ORF">HQN79_00150</name>
</gene>
<evidence type="ECO:0000256" key="7">
    <source>
        <dbReference type="ARBA" id="ARBA00023027"/>
    </source>
</evidence>
<keyword evidence="6" id="KW-0560">Oxidoreductase</keyword>
<dbReference type="GO" id="GO:0016491">
    <property type="term" value="F:oxidoreductase activity"/>
    <property type="evidence" value="ECO:0007669"/>
    <property type="project" value="UniProtKB-KW"/>
</dbReference>
<dbReference type="InterPro" id="IPR026021">
    <property type="entry name" value="YdjA-like"/>
</dbReference>
<comment type="cofactor">
    <cofactor evidence="1">
        <name>FMN</name>
        <dbReference type="ChEBI" id="CHEBI:58210"/>
    </cofactor>
</comment>
<evidence type="ECO:0000256" key="5">
    <source>
        <dbReference type="ARBA" id="ARBA00022857"/>
    </source>
</evidence>
<evidence type="ECO:0000313" key="10">
    <source>
        <dbReference type="Proteomes" id="UP000504724"/>
    </source>
</evidence>
<evidence type="ECO:0000256" key="4">
    <source>
        <dbReference type="ARBA" id="ARBA00022643"/>
    </source>
</evidence>
<keyword evidence="10" id="KW-1185">Reference proteome</keyword>
<evidence type="ECO:0000256" key="2">
    <source>
        <dbReference type="ARBA" id="ARBA00007118"/>
    </source>
</evidence>
<evidence type="ECO:0000313" key="9">
    <source>
        <dbReference type="EMBL" id="QKI88090.1"/>
    </source>
</evidence>
<evidence type="ECO:0000256" key="3">
    <source>
        <dbReference type="ARBA" id="ARBA00022630"/>
    </source>
</evidence>
<dbReference type="Proteomes" id="UP000504724">
    <property type="component" value="Chromosome"/>
</dbReference>
<dbReference type="InterPro" id="IPR052530">
    <property type="entry name" value="NAD(P)H_nitroreductase"/>
</dbReference>
<comment type="similarity">
    <text evidence="2">Belongs to the nitroreductase family.</text>
</comment>
<dbReference type="PANTHER" id="PTHR43821">
    <property type="entry name" value="NAD(P)H NITROREDUCTASE YDJA-RELATED"/>
    <property type="match status" value="1"/>
</dbReference>
<dbReference type="InterPro" id="IPR029479">
    <property type="entry name" value="Nitroreductase"/>
</dbReference>
<reference evidence="9 10" key="1">
    <citation type="submission" date="2020-05" db="EMBL/GenBank/DDBJ databases">
        <title>Thiomicrorhabdus sediminis sp.nov. and Thiomicrorhabdus xiamenensis sp.nov., novel sulfur-oxidizing bacteria isolated from coastal sediment.</title>
        <authorList>
            <person name="Liu X."/>
        </authorList>
    </citation>
    <scope>NUCLEOTIDE SEQUENCE [LARGE SCALE GENOMIC DNA]</scope>
    <source>
        <strain evidence="9 10">G2</strain>
    </source>
</reference>
<organism evidence="9 10">
    <name type="scientific">Thiomicrorhabdus xiamenensis</name>
    <dbReference type="NCBI Taxonomy" id="2739063"/>
    <lineage>
        <taxon>Bacteria</taxon>
        <taxon>Pseudomonadati</taxon>
        <taxon>Pseudomonadota</taxon>
        <taxon>Gammaproteobacteria</taxon>
        <taxon>Thiotrichales</taxon>
        <taxon>Piscirickettsiaceae</taxon>
        <taxon>Thiomicrorhabdus</taxon>
    </lineage>
</organism>
<feature type="domain" description="Nitroreductase" evidence="8">
    <location>
        <begin position="12"/>
        <end position="176"/>
    </location>
</feature>
<dbReference type="Pfam" id="PF00881">
    <property type="entry name" value="Nitroreductase"/>
    <property type="match status" value="1"/>
</dbReference>
<dbReference type="CDD" id="cd02135">
    <property type="entry name" value="YdjA-like"/>
    <property type="match status" value="1"/>
</dbReference>
<accession>A0A7D4NPR7</accession>
<name>A0A7D4NPR7_9GAMM</name>
<dbReference type="KEGG" id="txa:HQN79_00150"/>
<evidence type="ECO:0000256" key="6">
    <source>
        <dbReference type="ARBA" id="ARBA00023002"/>
    </source>
</evidence>
<proteinExistence type="inferred from homology"/>
<keyword evidence="4" id="KW-0288">FMN</keyword>
<dbReference type="PANTHER" id="PTHR43821:SF1">
    <property type="entry name" value="NAD(P)H NITROREDUCTASE YDJA-RELATED"/>
    <property type="match status" value="1"/>
</dbReference>
<evidence type="ECO:0000259" key="8">
    <source>
        <dbReference type="Pfam" id="PF00881"/>
    </source>
</evidence>
<keyword evidence="7" id="KW-0520">NAD</keyword>
<evidence type="ECO:0000256" key="1">
    <source>
        <dbReference type="ARBA" id="ARBA00001917"/>
    </source>
</evidence>